<evidence type="ECO:0000313" key="3">
    <source>
        <dbReference type="EMBL" id="KAJ4331285.1"/>
    </source>
</evidence>
<evidence type="ECO:0000313" key="4">
    <source>
        <dbReference type="Proteomes" id="UP001140562"/>
    </source>
</evidence>
<comment type="caution">
    <text evidence="3">The sequence shown here is derived from an EMBL/GenBank/DDBJ whole genome shotgun (WGS) entry which is preliminary data.</text>
</comment>
<dbReference type="InterPro" id="IPR001509">
    <property type="entry name" value="Epimerase_deHydtase"/>
</dbReference>
<proteinExistence type="predicted"/>
<gene>
    <name evidence="3" type="ORF">N0V87_009278</name>
</gene>
<dbReference type="Gene3D" id="3.90.25.10">
    <property type="entry name" value="UDP-galactose 4-epimerase, domain 1"/>
    <property type="match status" value="1"/>
</dbReference>
<dbReference type="GO" id="GO:0005996">
    <property type="term" value="P:monosaccharide metabolic process"/>
    <property type="evidence" value="ECO:0007669"/>
    <property type="project" value="TreeGrafter"/>
</dbReference>
<dbReference type="OrthoDB" id="9402762at2759"/>
<evidence type="ECO:0000256" key="1">
    <source>
        <dbReference type="SAM" id="MobiDB-lite"/>
    </source>
</evidence>
<dbReference type="AlphaFoldDB" id="A0A9W9BW39"/>
<dbReference type="SUPFAM" id="SSF51735">
    <property type="entry name" value="NAD(P)-binding Rossmann-fold domains"/>
    <property type="match status" value="1"/>
</dbReference>
<dbReference type="PANTHER" id="PTHR43725">
    <property type="entry name" value="UDP-GLUCOSE 4-EPIMERASE"/>
    <property type="match status" value="1"/>
</dbReference>
<protein>
    <recommendedName>
        <fullName evidence="2">NAD-dependent epimerase/dehydratase domain-containing protein</fullName>
    </recommendedName>
</protein>
<name>A0A9W9BW39_9PLEO</name>
<dbReference type="GO" id="GO:0005829">
    <property type="term" value="C:cytosol"/>
    <property type="evidence" value="ECO:0007669"/>
    <property type="project" value="TreeGrafter"/>
</dbReference>
<keyword evidence="4" id="KW-1185">Reference proteome</keyword>
<dbReference type="Gene3D" id="3.40.50.720">
    <property type="entry name" value="NAD(P)-binding Rossmann-like Domain"/>
    <property type="match status" value="1"/>
</dbReference>
<feature type="region of interest" description="Disordered" evidence="1">
    <location>
        <begin position="1"/>
        <end position="22"/>
    </location>
</feature>
<dbReference type="GO" id="GO:0003978">
    <property type="term" value="F:UDP-glucose 4-epimerase activity"/>
    <property type="evidence" value="ECO:0007669"/>
    <property type="project" value="TreeGrafter"/>
</dbReference>
<dbReference type="InterPro" id="IPR036291">
    <property type="entry name" value="NAD(P)-bd_dom_sf"/>
</dbReference>
<feature type="domain" description="NAD-dependent epimerase/dehydratase" evidence="2">
    <location>
        <begin position="44"/>
        <end position="287"/>
    </location>
</feature>
<feature type="compositionally biased region" description="Polar residues" evidence="1">
    <location>
        <begin position="1"/>
        <end position="12"/>
    </location>
</feature>
<reference evidence="3" key="1">
    <citation type="submission" date="2022-10" db="EMBL/GenBank/DDBJ databases">
        <title>Tapping the CABI collections for fungal endophytes: first genome assemblies for Collariella, Neodidymelliopsis, Ascochyta clinopodiicola, Didymella pomorum, Didymosphaeria variabile, Neocosmospora piperis and Neocucurbitaria cava.</title>
        <authorList>
            <person name="Hill R."/>
        </authorList>
    </citation>
    <scope>NUCLEOTIDE SEQUENCE</scope>
    <source>
        <strain evidence="3">IMI 360193</strain>
    </source>
</reference>
<dbReference type="PANTHER" id="PTHR43725:SF3">
    <property type="entry name" value="UDP-GLUCOSE 4-EPIMERASE (EUROFUNG)"/>
    <property type="match status" value="1"/>
</dbReference>
<dbReference type="Pfam" id="PF01370">
    <property type="entry name" value="Epimerase"/>
    <property type="match status" value="1"/>
</dbReference>
<accession>A0A9W9BW39</accession>
<organism evidence="3 4">
    <name type="scientific">Didymella glomerata</name>
    <dbReference type="NCBI Taxonomy" id="749621"/>
    <lineage>
        <taxon>Eukaryota</taxon>
        <taxon>Fungi</taxon>
        <taxon>Dikarya</taxon>
        <taxon>Ascomycota</taxon>
        <taxon>Pezizomycotina</taxon>
        <taxon>Dothideomycetes</taxon>
        <taxon>Pleosporomycetidae</taxon>
        <taxon>Pleosporales</taxon>
        <taxon>Pleosporineae</taxon>
        <taxon>Didymellaceae</taxon>
        <taxon>Didymella</taxon>
    </lineage>
</organism>
<sequence length="289" mass="31683">MSGASTPDSVPTTPDYDVDTPSTERSVLFPDISEAPQDECTDFILVIGGLGYIGSHTVWELLKAGRNVAIVDNCCNSYVEVFEKLKCLHLNQLPSQVKRPTLAFHQVNYRDDNRLRNILALYHGVGSNATWVGSRISGVIHFAAYKAVAESFEKPLDYYENNVSGVVQMCRTLAEFGIKNLVFSSSATVYGELADKGGRLFEQQCDNSGAVGLTNPYGRTKWMCEAILSDLAFSDPEWSIIALRYFNPIGCDESGVLGEDPRGAANNLMPIVVRAMMGDLESLKVFGTD</sequence>
<dbReference type="EMBL" id="JAPEUV010000155">
    <property type="protein sequence ID" value="KAJ4331285.1"/>
    <property type="molecule type" value="Genomic_DNA"/>
</dbReference>
<evidence type="ECO:0000259" key="2">
    <source>
        <dbReference type="Pfam" id="PF01370"/>
    </source>
</evidence>
<dbReference type="Proteomes" id="UP001140562">
    <property type="component" value="Unassembled WGS sequence"/>
</dbReference>